<dbReference type="VEuPathDB" id="FungiDB:KRP23_14704"/>
<dbReference type="Pfam" id="PF25597">
    <property type="entry name" value="SH3_retrovirus"/>
    <property type="match status" value="1"/>
</dbReference>
<keyword evidence="3" id="KW-0064">Aspartyl protease</keyword>
<dbReference type="InterPro" id="IPR057670">
    <property type="entry name" value="SH3_retrovirus"/>
</dbReference>
<keyword evidence="4" id="KW-0378">Hydrolase</keyword>
<dbReference type="InterPro" id="IPR054722">
    <property type="entry name" value="PolX-like_BBD"/>
</dbReference>
<evidence type="ECO:0000256" key="3">
    <source>
        <dbReference type="ARBA" id="ARBA00022750"/>
    </source>
</evidence>
<sequence length="897" mass="100903">MWNQTIDDFMLKLGFKKCESDHCVYLKRDGQDMIFVALYVDDLILASSNDELLESTKHELSKRFEMTDLGELEYFLGMEIKNDRDSGKVTVRQTKFLKSILTKFGMQDSKPVKTPQDPGLKLTKNMCEGGCQHEDTMKNVPYRSAVGALMYLMVATRPDLAAAVGVLSQFSADPCPTHWQALKRLLRYLQATPTHGLEFSREDSLGMCGYSDADWAGDIESRRSTSGYAFMMNGGCISWRSKKQRTVALSSTEAEYMALSEATQEAVWLKVFLCELGEMASDEAVKIYEDNQGSIALAKNPQFHKRTKHIDIRYHFVREKVEDGQVVLQYVSTTDMLADMMTKAIPATQFSVLRTKLGIQGAIAVESSGSVVKKAPRAAAVYRSNKYMRNYKKMAPVDVHLADDGVVQAVGTGDIVMSMKTPRGMKKGVLTNVWHIPKLSRNLFSVGRFTKDVGPVTFERDGCFADNKGLKWQLGAREGKGLFKLCMTPMMPDEANAASSKDRQGDTTSYLWHLRLGHIGHGGLDAIVKKSYGVGIDMTSVKQWELCDGCALGKQTRVSYMKSSPNRAKQVLEVVHSDVCGPMQTPTFGGKRYFVTFIDDKSHFCVVYLLRNKSEVAAKFAEFVAFAETQTGKRVQTLRSDNGGEYTSRAMTKFCADRGIVQKFTPPYTPQLNGVAERMNRTLVECARCMLEHAGLPKTYWGEAVMTATFLRNRCPTRAVSHDKSPHQVWTGKKPLLANLKVFGCHAYVHVPKAKRTKFDARSVRCRFLGYSEHEKAYRFEELESSRVLVSRDAQFMEDVFDSGRRDYHQREVVVIQDEETTDQDSSQSGEDDNEEEEEEEAARDEDFGPGNKRHPRTQSLEEVTEVPSAKRYASQSRHQTLDEMSAAAQESQDFEA</sequence>
<feature type="domain" description="Integrase catalytic" evidence="6">
    <location>
        <begin position="561"/>
        <end position="734"/>
    </location>
</feature>
<reference evidence="7" key="2">
    <citation type="submission" date="2015-06" db="UniProtKB">
        <authorList>
            <consortium name="EnsemblProtists"/>
        </authorList>
    </citation>
    <scope>IDENTIFICATION</scope>
    <source>
        <strain evidence="7">Pr102</strain>
    </source>
</reference>
<dbReference type="VEuPathDB" id="FungiDB:KRP23_2878"/>
<evidence type="ECO:0000256" key="2">
    <source>
        <dbReference type="ARBA" id="ARBA00022723"/>
    </source>
</evidence>
<feature type="region of interest" description="Disordered" evidence="5">
    <location>
        <begin position="814"/>
        <end position="897"/>
    </location>
</feature>
<dbReference type="PROSITE" id="PS50994">
    <property type="entry name" value="INTEGRASE"/>
    <property type="match status" value="1"/>
</dbReference>
<dbReference type="InterPro" id="IPR043502">
    <property type="entry name" value="DNA/RNA_pol_sf"/>
</dbReference>
<dbReference type="GO" id="GO:0015074">
    <property type="term" value="P:DNA integration"/>
    <property type="evidence" value="ECO:0007669"/>
    <property type="project" value="InterPro"/>
</dbReference>
<dbReference type="InterPro" id="IPR039537">
    <property type="entry name" value="Retrotran_Ty1/copia-like"/>
</dbReference>
<dbReference type="Pfam" id="PF13976">
    <property type="entry name" value="gag_pre-integrs"/>
    <property type="match status" value="1"/>
</dbReference>
<dbReference type="Proteomes" id="UP000005238">
    <property type="component" value="Unassembled WGS sequence"/>
</dbReference>
<proteinExistence type="predicted"/>
<dbReference type="SUPFAM" id="SSF53098">
    <property type="entry name" value="Ribonuclease H-like"/>
    <property type="match status" value="1"/>
</dbReference>
<keyword evidence="8" id="KW-1185">Reference proteome</keyword>
<dbReference type="Pfam" id="PF00665">
    <property type="entry name" value="rve"/>
    <property type="match status" value="1"/>
</dbReference>
<dbReference type="GO" id="GO:0046872">
    <property type="term" value="F:metal ion binding"/>
    <property type="evidence" value="ECO:0007669"/>
    <property type="project" value="UniProtKB-KW"/>
</dbReference>
<dbReference type="InterPro" id="IPR013103">
    <property type="entry name" value="RVT_2"/>
</dbReference>
<dbReference type="EMBL" id="DS567939">
    <property type="status" value="NOT_ANNOTATED_CDS"/>
    <property type="molecule type" value="Genomic_DNA"/>
</dbReference>
<evidence type="ECO:0000313" key="8">
    <source>
        <dbReference type="Proteomes" id="UP000005238"/>
    </source>
</evidence>
<evidence type="ECO:0000259" key="6">
    <source>
        <dbReference type="PROSITE" id="PS50994"/>
    </source>
</evidence>
<reference evidence="8" key="1">
    <citation type="journal article" date="2006" name="Science">
        <title>Phytophthora genome sequences uncover evolutionary origins and mechanisms of pathogenesis.</title>
        <authorList>
            <person name="Tyler B.M."/>
            <person name="Tripathy S."/>
            <person name="Zhang X."/>
            <person name="Dehal P."/>
            <person name="Jiang R.H."/>
            <person name="Aerts A."/>
            <person name="Arredondo F.D."/>
            <person name="Baxter L."/>
            <person name="Bensasson D."/>
            <person name="Beynon J.L."/>
            <person name="Chapman J."/>
            <person name="Damasceno C.M."/>
            <person name="Dorrance A.E."/>
            <person name="Dou D."/>
            <person name="Dickerman A.W."/>
            <person name="Dubchak I.L."/>
            <person name="Garbelotto M."/>
            <person name="Gijzen M."/>
            <person name="Gordon S.G."/>
            <person name="Govers F."/>
            <person name="Grunwald N.J."/>
            <person name="Huang W."/>
            <person name="Ivors K.L."/>
            <person name="Jones R.W."/>
            <person name="Kamoun S."/>
            <person name="Krampis K."/>
            <person name="Lamour K.H."/>
            <person name="Lee M.K."/>
            <person name="McDonald W.H."/>
            <person name="Medina M."/>
            <person name="Meijer H.J."/>
            <person name="Nordberg E.K."/>
            <person name="Maclean D.J."/>
            <person name="Ospina-Giraldo M.D."/>
            <person name="Morris P.F."/>
            <person name="Phuntumart V."/>
            <person name="Putnam N.H."/>
            <person name="Rash S."/>
            <person name="Rose J.K."/>
            <person name="Sakihama Y."/>
            <person name="Salamov A.A."/>
            <person name="Savidor A."/>
            <person name="Scheuring C.F."/>
            <person name="Smith B.M."/>
            <person name="Sobral B.W."/>
            <person name="Terry A."/>
            <person name="Torto-Alalibo T.A."/>
            <person name="Win J."/>
            <person name="Xu Z."/>
            <person name="Zhang H."/>
            <person name="Grigoriev I.V."/>
            <person name="Rokhsar D.S."/>
            <person name="Boore J.L."/>
        </authorList>
    </citation>
    <scope>NUCLEOTIDE SEQUENCE [LARGE SCALE GENOMIC DNA]</scope>
    <source>
        <strain evidence="8">Pr102</strain>
    </source>
</reference>
<evidence type="ECO:0000256" key="5">
    <source>
        <dbReference type="SAM" id="MobiDB-lite"/>
    </source>
</evidence>
<dbReference type="InterPro" id="IPR012337">
    <property type="entry name" value="RNaseH-like_sf"/>
</dbReference>
<dbReference type="SUPFAM" id="SSF56672">
    <property type="entry name" value="DNA/RNA polymerases"/>
    <property type="match status" value="1"/>
</dbReference>
<dbReference type="GO" id="GO:0006508">
    <property type="term" value="P:proteolysis"/>
    <property type="evidence" value="ECO:0007669"/>
    <property type="project" value="UniProtKB-KW"/>
</dbReference>
<dbReference type="InterPro" id="IPR001584">
    <property type="entry name" value="Integrase_cat-core"/>
</dbReference>
<dbReference type="AlphaFoldDB" id="H3H9G1"/>
<protein>
    <recommendedName>
        <fullName evidence="6">Integrase catalytic domain-containing protein</fullName>
    </recommendedName>
</protein>
<organism evidence="7 8">
    <name type="scientific">Phytophthora ramorum</name>
    <name type="common">Sudden oak death agent</name>
    <dbReference type="NCBI Taxonomy" id="164328"/>
    <lineage>
        <taxon>Eukaryota</taxon>
        <taxon>Sar</taxon>
        <taxon>Stramenopiles</taxon>
        <taxon>Oomycota</taxon>
        <taxon>Peronosporomycetes</taxon>
        <taxon>Peronosporales</taxon>
        <taxon>Peronosporaceae</taxon>
        <taxon>Phytophthora</taxon>
    </lineage>
</organism>
<accession>H3H9G1</accession>
<dbReference type="Pfam" id="PF22936">
    <property type="entry name" value="Pol_BBD"/>
    <property type="match status" value="1"/>
</dbReference>
<dbReference type="CDD" id="cd09272">
    <property type="entry name" value="RNase_HI_RT_Ty1"/>
    <property type="match status" value="1"/>
</dbReference>
<dbReference type="VEuPathDB" id="FungiDB:KRP22_2673"/>
<dbReference type="EnsemblProtists" id="Phyra87490">
    <property type="protein sequence ID" value="Phyra87490"/>
    <property type="gene ID" value="Phyra87490"/>
</dbReference>
<dbReference type="eggNOG" id="KOG0017">
    <property type="taxonomic scope" value="Eukaryota"/>
</dbReference>
<evidence type="ECO:0000313" key="7">
    <source>
        <dbReference type="EnsemblProtists" id="Phyra87490"/>
    </source>
</evidence>
<name>H3H9G1_PHYRM</name>
<evidence type="ECO:0000256" key="4">
    <source>
        <dbReference type="ARBA" id="ARBA00022801"/>
    </source>
</evidence>
<dbReference type="InterPro" id="IPR036397">
    <property type="entry name" value="RNaseH_sf"/>
</dbReference>
<dbReference type="Gene3D" id="3.30.420.10">
    <property type="entry name" value="Ribonuclease H-like superfamily/Ribonuclease H"/>
    <property type="match status" value="1"/>
</dbReference>
<dbReference type="PANTHER" id="PTHR42648:SF28">
    <property type="entry name" value="TRANSPOSON-ENCODED PROTEIN WITH RIBONUCLEASE H-LIKE AND RETROVIRUS ZINC FINGER-LIKE DOMAINS"/>
    <property type="match status" value="1"/>
</dbReference>
<dbReference type="GO" id="GO:0004190">
    <property type="term" value="F:aspartic-type endopeptidase activity"/>
    <property type="evidence" value="ECO:0007669"/>
    <property type="project" value="UniProtKB-KW"/>
</dbReference>
<dbReference type="InParanoid" id="H3H9G1"/>
<feature type="compositionally biased region" description="Acidic residues" evidence="5">
    <location>
        <begin position="830"/>
        <end position="844"/>
    </location>
</feature>
<keyword evidence="2" id="KW-0479">Metal-binding</keyword>
<dbReference type="InterPro" id="IPR025724">
    <property type="entry name" value="GAG-pre-integrase_dom"/>
</dbReference>
<dbReference type="PANTHER" id="PTHR42648">
    <property type="entry name" value="TRANSPOSASE, PUTATIVE-RELATED"/>
    <property type="match status" value="1"/>
</dbReference>
<dbReference type="GO" id="GO:0003676">
    <property type="term" value="F:nucleic acid binding"/>
    <property type="evidence" value="ECO:0007669"/>
    <property type="project" value="InterPro"/>
</dbReference>
<evidence type="ECO:0000256" key="1">
    <source>
        <dbReference type="ARBA" id="ARBA00022670"/>
    </source>
</evidence>
<keyword evidence="1" id="KW-0645">Protease</keyword>
<dbReference type="Pfam" id="PF07727">
    <property type="entry name" value="RVT_2"/>
    <property type="match status" value="1"/>
</dbReference>